<dbReference type="Proteomes" id="UP000616151">
    <property type="component" value="Unassembled WGS sequence"/>
</dbReference>
<evidence type="ECO:0000313" key="1">
    <source>
        <dbReference type="EMBL" id="MBK1865393.1"/>
    </source>
</evidence>
<proteinExistence type="predicted"/>
<comment type="caution">
    <text evidence="1">The sequence shown here is derived from an EMBL/GenBank/DDBJ whole genome shotgun (WGS) entry which is preliminary data.</text>
</comment>
<dbReference type="EMBL" id="JAENHL010000004">
    <property type="protein sequence ID" value="MBK1865393.1"/>
    <property type="molecule type" value="Genomic_DNA"/>
</dbReference>
<protein>
    <submittedName>
        <fullName evidence="1">DUF2065 domain-containing protein</fullName>
    </submittedName>
</protein>
<name>A0ACC5QYC7_9HYPH</name>
<organism evidence="1 2">
    <name type="scientific">Taklimakanibacter albus</name>
    <dbReference type="NCBI Taxonomy" id="2800327"/>
    <lineage>
        <taxon>Bacteria</taxon>
        <taxon>Pseudomonadati</taxon>
        <taxon>Pseudomonadota</taxon>
        <taxon>Alphaproteobacteria</taxon>
        <taxon>Hyphomicrobiales</taxon>
        <taxon>Aestuariivirgaceae</taxon>
        <taxon>Taklimakanibacter</taxon>
    </lineage>
</organism>
<evidence type="ECO:0000313" key="2">
    <source>
        <dbReference type="Proteomes" id="UP000616151"/>
    </source>
</evidence>
<keyword evidence="2" id="KW-1185">Reference proteome</keyword>
<sequence>MSDFITALGLVFVIEGLLYAFVPGHLKAVIALMQNTSDDALRLGGLIAAAFGVALVWLARSVLGS</sequence>
<reference evidence="1" key="1">
    <citation type="submission" date="2021-01" db="EMBL/GenBank/DDBJ databases">
        <authorList>
            <person name="Sun Q."/>
        </authorList>
    </citation>
    <scope>NUCLEOTIDE SEQUENCE</scope>
    <source>
        <strain evidence="1">YIM B02566</strain>
    </source>
</reference>
<accession>A0ACC5QYC7</accession>
<gene>
    <name evidence="1" type="ORF">JHL16_03440</name>
</gene>